<evidence type="ECO:0000259" key="7">
    <source>
        <dbReference type="Pfam" id="PF00149"/>
    </source>
</evidence>
<organism evidence="8 9">
    <name type="scientific">Ascodesmis nigricans</name>
    <dbReference type="NCBI Taxonomy" id="341454"/>
    <lineage>
        <taxon>Eukaryota</taxon>
        <taxon>Fungi</taxon>
        <taxon>Dikarya</taxon>
        <taxon>Ascomycota</taxon>
        <taxon>Pezizomycotina</taxon>
        <taxon>Pezizomycetes</taxon>
        <taxon>Pezizales</taxon>
        <taxon>Ascodesmidaceae</taxon>
        <taxon>Ascodesmis</taxon>
    </lineage>
</organism>
<dbReference type="InterPro" id="IPR004843">
    <property type="entry name" value="Calcineurin-like_PHP"/>
</dbReference>
<dbReference type="InParanoid" id="A0A4S2N7G5"/>
<dbReference type="GO" id="GO:0006506">
    <property type="term" value="P:GPI anchor biosynthetic process"/>
    <property type="evidence" value="ECO:0007669"/>
    <property type="project" value="InterPro"/>
</dbReference>
<keyword evidence="9" id="KW-1185">Reference proteome</keyword>
<reference evidence="8 9" key="1">
    <citation type="submission" date="2019-04" db="EMBL/GenBank/DDBJ databases">
        <title>Comparative genomics and transcriptomics to analyze fruiting body development in filamentous ascomycetes.</title>
        <authorList>
            <consortium name="DOE Joint Genome Institute"/>
            <person name="Lutkenhaus R."/>
            <person name="Traeger S."/>
            <person name="Breuer J."/>
            <person name="Kuo A."/>
            <person name="Lipzen A."/>
            <person name="Pangilinan J."/>
            <person name="Dilworth D."/>
            <person name="Sandor L."/>
            <person name="Poggeler S."/>
            <person name="Barry K."/>
            <person name="Grigoriev I.V."/>
            <person name="Nowrousian M."/>
        </authorList>
    </citation>
    <scope>NUCLEOTIDE SEQUENCE [LARGE SCALE GENOMIC DNA]</scope>
    <source>
        <strain evidence="8 9">CBS 389.68</strain>
    </source>
</reference>
<dbReference type="Proteomes" id="UP000298138">
    <property type="component" value="Unassembled WGS sequence"/>
</dbReference>
<feature type="transmembrane region" description="Helical" evidence="6">
    <location>
        <begin position="64"/>
        <end position="86"/>
    </location>
</feature>
<name>A0A4S2N7G5_9PEZI</name>
<keyword evidence="2 6" id="KW-0812">Transmembrane</keyword>
<evidence type="ECO:0000313" key="9">
    <source>
        <dbReference type="Proteomes" id="UP000298138"/>
    </source>
</evidence>
<dbReference type="PANTHER" id="PTHR13315">
    <property type="entry name" value="METALLO PHOSPHOESTERASE RELATED"/>
    <property type="match status" value="1"/>
</dbReference>
<accession>A0A4S2N7G5</accession>
<feature type="transmembrane region" description="Helical" evidence="6">
    <location>
        <begin position="531"/>
        <end position="552"/>
    </location>
</feature>
<evidence type="ECO:0000256" key="2">
    <source>
        <dbReference type="ARBA" id="ARBA00022692"/>
    </source>
</evidence>
<dbReference type="GO" id="GO:0016787">
    <property type="term" value="F:hydrolase activity"/>
    <property type="evidence" value="ECO:0007669"/>
    <property type="project" value="InterPro"/>
</dbReference>
<evidence type="ECO:0000256" key="3">
    <source>
        <dbReference type="ARBA" id="ARBA00022989"/>
    </source>
</evidence>
<feature type="region of interest" description="Disordered" evidence="5">
    <location>
        <begin position="1"/>
        <end position="29"/>
    </location>
</feature>
<keyword evidence="4 6" id="KW-0472">Membrane</keyword>
<evidence type="ECO:0000256" key="1">
    <source>
        <dbReference type="ARBA" id="ARBA00004141"/>
    </source>
</evidence>
<dbReference type="GO" id="GO:0016020">
    <property type="term" value="C:membrane"/>
    <property type="evidence" value="ECO:0007669"/>
    <property type="project" value="UniProtKB-SubCell"/>
</dbReference>
<dbReference type="STRING" id="341454.A0A4S2N7G5"/>
<gene>
    <name evidence="8" type="ORF">EX30DRAFT_19324</name>
</gene>
<evidence type="ECO:0000256" key="5">
    <source>
        <dbReference type="SAM" id="MobiDB-lite"/>
    </source>
</evidence>
<feature type="transmembrane region" description="Helical" evidence="6">
    <location>
        <begin position="470"/>
        <end position="492"/>
    </location>
</feature>
<comment type="subcellular location">
    <subcellularLocation>
        <location evidence="1">Membrane</location>
        <topology evidence="1">Multi-pass membrane protein</topology>
    </subcellularLocation>
</comment>
<sequence>MSGLLPTSAARARSPSPSLTSPHLYRPKSTSRIPAPTPLLQLLSFLGLNPNAGRFHRLRTHSSFSFRSLITPVTLILLPLWLLLILHTEHWTYTSHLRACDWDKWEKWPAGATPHRLALVADPQLVDIHTYSRRGPALWATIFYTDLYLRRNWDVLHSDLLPLETVFLGDLFDGGREWGVATHKDTHSHDEVPIPQDPKGEKDWKSYGNSYWFNEYARFLNVFSSPAGIRSYRSLPGNHDLGFGTGVKRSVRERFEAYLGDTNRVWRSGNHTFVAIDTVSLSNENDAAVFGPSKEFLESLSATDNPDAGGSALLNINTPAAKRPFPHTLQKGASHSTSTDPAISTKQLPTILLTHVPLYRSASTPCGPLRERGTSIPIWKGYQYQNVLSPELSQKLLTTIDPRYVFSGDDHDACEVTHSGMVKEVTVKSASWAMGVRRPAIYLVSLWNPDSGDGKDQVTLKGKMCLLPDMIGGLLGYVWMLVFSVVVVAGYVGHGELRRKRKGKARMILPGEGGKYAKKKRIGEQGALRKWVGEMAKVVVLVAPLYVVIVWWW</sequence>
<evidence type="ECO:0000313" key="8">
    <source>
        <dbReference type="EMBL" id="TGZ85250.1"/>
    </source>
</evidence>
<protein>
    <recommendedName>
        <fullName evidence="7">Calcineurin-like phosphoesterase domain-containing protein</fullName>
    </recommendedName>
</protein>
<dbReference type="FunCoup" id="A0A4S2N7G5">
    <property type="interactions" value="525"/>
</dbReference>
<keyword evidence="3 6" id="KW-1133">Transmembrane helix</keyword>
<feature type="compositionally biased region" description="Low complexity" evidence="5">
    <location>
        <begin position="1"/>
        <end position="22"/>
    </location>
</feature>
<dbReference type="AlphaFoldDB" id="A0A4S2N7G5"/>
<dbReference type="Pfam" id="PF00149">
    <property type="entry name" value="Metallophos"/>
    <property type="match status" value="1"/>
</dbReference>
<evidence type="ECO:0000256" key="6">
    <source>
        <dbReference type="SAM" id="Phobius"/>
    </source>
</evidence>
<dbReference type="OrthoDB" id="5977743at2759"/>
<dbReference type="InterPro" id="IPR033308">
    <property type="entry name" value="PGAP5/Cdc1/Ted1"/>
</dbReference>
<feature type="domain" description="Calcineurin-like phosphoesterase" evidence="7">
    <location>
        <begin position="166"/>
        <end position="412"/>
    </location>
</feature>
<evidence type="ECO:0000256" key="4">
    <source>
        <dbReference type="ARBA" id="ARBA00023136"/>
    </source>
</evidence>
<dbReference type="EMBL" id="ML220112">
    <property type="protein sequence ID" value="TGZ85250.1"/>
    <property type="molecule type" value="Genomic_DNA"/>
</dbReference>
<dbReference type="InterPro" id="IPR029052">
    <property type="entry name" value="Metallo-depent_PP-like"/>
</dbReference>
<proteinExistence type="predicted"/>
<dbReference type="SUPFAM" id="SSF56300">
    <property type="entry name" value="Metallo-dependent phosphatases"/>
    <property type="match status" value="1"/>
</dbReference>
<dbReference type="PANTHER" id="PTHR13315:SF4">
    <property type="entry name" value="METALLOPHOSPHOESTERASE, ISOFORM E"/>
    <property type="match status" value="1"/>
</dbReference>
<dbReference type="GO" id="GO:0005783">
    <property type="term" value="C:endoplasmic reticulum"/>
    <property type="evidence" value="ECO:0007669"/>
    <property type="project" value="TreeGrafter"/>
</dbReference>